<sequence length="205" mass="23896">MSKYRLDESPIYIEGTDVPKNKLGIKEAALIHEIENNLLLEAYEYFSSQITKKTLLNEAYFISLHKKTFESLYDFAGLYRTVNMSKSNSQFCLAHYLPNESKRIFTELENDAYLLTCKDKKAFVKKLAYYKSELIALHPFYELNGRILRLFIDMLCLYNGYDFIDYSKALENNTYIEASILCVQYADASMMEEIIENGLKEHSNS</sequence>
<dbReference type="GO" id="GO:0051302">
    <property type="term" value="P:regulation of cell division"/>
    <property type="evidence" value="ECO:0007669"/>
    <property type="project" value="TreeGrafter"/>
</dbReference>
<dbReference type="STRING" id="760154.Sulba_2176"/>
<dbReference type="PATRIC" id="fig|760154.4.peg.2177"/>
<evidence type="ECO:0000256" key="6">
    <source>
        <dbReference type="ARBA" id="ARBA00047939"/>
    </source>
</evidence>
<dbReference type="Proteomes" id="UP000006176">
    <property type="component" value="Chromosome"/>
</dbReference>
<evidence type="ECO:0000313" key="9">
    <source>
        <dbReference type="EMBL" id="AFL69451.1"/>
    </source>
</evidence>
<proteinExistence type="predicted"/>
<gene>
    <name evidence="9" type="ordered locus">Sulba_2176</name>
</gene>
<dbReference type="PANTHER" id="PTHR39560:SF1">
    <property type="entry name" value="PROTEIN ADENYLYLTRANSFERASE FIC-RELATED"/>
    <property type="match status" value="1"/>
</dbReference>
<organism evidence="9 10">
    <name type="scientific">Sulfurospirillum barnesii (strain ATCC 700032 / DSM 10660 / SES-3)</name>
    <dbReference type="NCBI Taxonomy" id="760154"/>
    <lineage>
        <taxon>Bacteria</taxon>
        <taxon>Pseudomonadati</taxon>
        <taxon>Campylobacterota</taxon>
        <taxon>Epsilonproteobacteria</taxon>
        <taxon>Campylobacterales</taxon>
        <taxon>Sulfurospirillaceae</taxon>
        <taxon>Sulfurospirillum</taxon>
    </lineage>
</organism>
<evidence type="ECO:0000256" key="7">
    <source>
        <dbReference type="ARBA" id="ARBA00048696"/>
    </source>
</evidence>
<dbReference type="HOGENOM" id="CLU_080158_0_2_7"/>
<dbReference type="InterPro" id="IPR036597">
    <property type="entry name" value="Fido-like_dom_sf"/>
</dbReference>
<dbReference type="Pfam" id="PF02661">
    <property type="entry name" value="Fic"/>
    <property type="match status" value="1"/>
</dbReference>
<dbReference type="RefSeq" id="WP_014770316.1">
    <property type="nucleotide sequence ID" value="NC_018002.1"/>
</dbReference>
<protein>
    <recommendedName>
        <fullName evidence="5">protein adenylyltransferase</fullName>
        <ecNumber evidence="5">2.7.7.108</ecNumber>
    </recommendedName>
</protein>
<evidence type="ECO:0000256" key="3">
    <source>
        <dbReference type="ARBA" id="ARBA00022741"/>
    </source>
</evidence>
<name>I3XZS7_SULBS</name>
<comment type="catalytic activity">
    <reaction evidence="7">
        <text>L-tyrosyl-[protein] + ATP = O-(5'-adenylyl)-L-tyrosyl-[protein] + diphosphate</text>
        <dbReference type="Rhea" id="RHEA:54288"/>
        <dbReference type="Rhea" id="RHEA-COMP:10136"/>
        <dbReference type="Rhea" id="RHEA-COMP:13846"/>
        <dbReference type="ChEBI" id="CHEBI:30616"/>
        <dbReference type="ChEBI" id="CHEBI:33019"/>
        <dbReference type="ChEBI" id="CHEBI:46858"/>
        <dbReference type="ChEBI" id="CHEBI:83624"/>
        <dbReference type="EC" id="2.7.7.108"/>
    </reaction>
</comment>
<evidence type="ECO:0000259" key="8">
    <source>
        <dbReference type="PROSITE" id="PS51459"/>
    </source>
</evidence>
<comment type="catalytic activity">
    <reaction evidence="6">
        <text>L-threonyl-[protein] + ATP = 3-O-(5'-adenylyl)-L-threonyl-[protein] + diphosphate</text>
        <dbReference type="Rhea" id="RHEA:54292"/>
        <dbReference type="Rhea" id="RHEA-COMP:11060"/>
        <dbReference type="Rhea" id="RHEA-COMP:13847"/>
        <dbReference type="ChEBI" id="CHEBI:30013"/>
        <dbReference type="ChEBI" id="CHEBI:30616"/>
        <dbReference type="ChEBI" id="CHEBI:33019"/>
        <dbReference type="ChEBI" id="CHEBI:138113"/>
        <dbReference type="EC" id="2.7.7.108"/>
    </reaction>
</comment>
<keyword evidence="4" id="KW-0067">ATP-binding</keyword>
<evidence type="ECO:0000256" key="2">
    <source>
        <dbReference type="ARBA" id="ARBA00022695"/>
    </source>
</evidence>
<reference evidence="9 10" key="1">
    <citation type="submission" date="2012-06" db="EMBL/GenBank/DDBJ databases">
        <title>Complete sequence of Sulfurospirillum barnesii SES-3.</title>
        <authorList>
            <consortium name="US DOE Joint Genome Institute"/>
            <person name="Lucas S."/>
            <person name="Han J."/>
            <person name="Lapidus A."/>
            <person name="Cheng J.-F."/>
            <person name="Goodwin L."/>
            <person name="Pitluck S."/>
            <person name="Peters L."/>
            <person name="Ovchinnikova G."/>
            <person name="Lu M."/>
            <person name="Detter J.C."/>
            <person name="Han C."/>
            <person name="Tapia R."/>
            <person name="Land M."/>
            <person name="Hauser L."/>
            <person name="Kyrpides N."/>
            <person name="Ivanova N."/>
            <person name="Pagani I."/>
            <person name="Stolz J."/>
            <person name="Arkin A."/>
            <person name="Dehal P."/>
            <person name="Oremland R."/>
            <person name="Saltikov C."/>
            <person name="Basu P."/>
            <person name="Hollibaugh J."/>
            <person name="Newman D."/>
            <person name="Stolyar S."/>
            <person name="Hazen T."/>
            <person name="Woyke T."/>
        </authorList>
    </citation>
    <scope>NUCLEOTIDE SEQUENCE [LARGE SCALE GENOMIC DNA]</scope>
    <source>
        <strain evidence="10">ATCC 700032 / DSM 10660 / SES-3</strain>
    </source>
</reference>
<dbReference type="eggNOG" id="COG2184">
    <property type="taxonomic scope" value="Bacteria"/>
</dbReference>
<keyword evidence="3" id="KW-0547">Nucleotide-binding</keyword>
<dbReference type="GO" id="GO:0051301">
    <property type="term" value="P:cell division"/>
    <property type="evidence" value="ECO:0007669"/>
    <property type="project" value="UniProtKB-KW"/>
</dbReference>
<evidence type="ECO:0000256" key="5">
    <source>
        <dbReference type="ARBA" id="ARBA00034531"/>
    </source>
</evidence>
<accession>I3XZS7</accession>
<evidence type="ECO:0000256" key="4">
    <source>
        <dbReference type="ARBA" id="ARBA00022840"/>
    </source>
</evidence>
<keyword evidence="10" id="KW-1185">Reference proteome</keyword>
<keyword evidence="9" id="KW-0131">Cell cycle</keyword>
<keyword evidence="1" id="KW-0808">Transferase</keyword>
<dbReference type="EC" id="2.7.7.108" evidence="5"/>
<dbReference type="SUPFAM" id="SSF140931">
    <property type="entry name" value="Fic-like"/>
    <property type="match status" value="1"/>
</dbReference>
<dbReference type="GO" id="GO:0005524">
    <property type="term" value="F:ATP binding"/>
    <property type="evidence" value="ECO:0007669"/>
    <property type="project" value="UniProtKB-KW"/>
</dbReference>
<dbReference type="PANTHER" id="PTHR39560">
    <property type="entry name" value="PROTEIN ADENYLYLTRANSFERASE FIC-RELATED"/>
    <property type="match status" value="1"/>
</dbReference>
<evidence type="ECO:0000313" key="10">
    <source>
        <dbReference type="Proteomes" id="UP000006176"/>
    </source>
</evidence>
<dbReference type="PROSITE" id="PS51459">
    <property type="entry name" value="FIDO"/>
    <property type="match status" value="1"/>
</dbReference>
<dbReference type="Gene3D" id="1.10.3290.10">
    <property type="entry name" value="Fido-like domain"/>
    <property type="match status" value="1"/>
</dbReference>
<dbReference type="InterPro" id="IPR003812">
    <property type="entry name" value="Fido"/>
</dbReference>
<evidence type="ECO:0000256" key="1">
    <source>
        <dbReference type="ARBA" id="ARBA00022679"/>
    </source>
</evidence>
<dbReference type="EMBL" id="CP003333">
    <property type="protein sequence ID" value="AFL69451.1"/>
    <property type="molecule type" value="Genomic_DNA"/>
</dbReference>
<keyword evidence="9" id="KW-0132">Cell division</keyword>
<dbReference type="AlphaFoldDB" id="I3XZS7"/>
<feature type="domain" description="Fido" evidence="8">
    <location>
        <begin position="56"/>
        <end position="197"/>
    </location>
</feature>
<keyword evidence="2" id="KW-0548">Nucleotidyltransferase</keyword>
<dbReference type="GO" id="GO:0070733">
    <property type="term" value="F:AMPylase activity"/>
    <property type="evidence" value="ECO:0007669"/>
    <property type="project" value="UniProtKB-EC"/>
</dbReference>
<dbReference type="KEGG" id="sba:Sulba_2176"/>